<organism evidence="9 10">
    <name type="scientific">Littorina saxatilis</name>
    <dbReference type="NCBI Taxonomy" id="31220"/>
    <lineage>
        <taxon>Eukaryota</taxon>
        <taxon>Metazoa</taxon>
        <taxon>Spiralia</taxon>
        <taxon>Lophotrochozoa</taxon>
        <taxon>Mollusca</taxon>
        <taxon>Gastropoda</taxon>
        <taxon>Caenogastropoda</taxon>
        <taxon>Littorinimorpha</taxon>
        <taxon>Littorinoidea</taxon>
        <taxon>Littorinidae</taxon>
        <taxon>Littorina</taxon>
    </lineage>
</organism>
<dbReference type="InterPro" id="IPR006968">
    <property type="entry name" value="RUS_fam"/>
</dbReference>
<dbReference type="PANTHER" id="PTHR12770:SF31">
    <property type="entry name" value="RUS FAMILY MEMBER 1"/>
    <property type="match status" value="1"/>
</dbReference>
<evidence type="ECO:0000256" key="2">
    <source>
        <dbReference type="ARBA" id="ARBA00007558"/>
    </source>
</evidence>
<dbReference type="GO" id="GO:0016020">
    <property type="term" value="C:membrane"/>
    <property type="evidence" value="ECO:0007669"/>
    <property type="project" value="UniProtKB-SubCell"/>
</dbReference>
<sequence>MSKTASQTSQIGSVLITVATEQYGVSSLKNDYHKTPEGQLIKEDRSASHSSLSQFFRSVFLPQGYPESVSNDYAEYQMWDTIQAFASSISNTLATHSLLQGMGVGDEAATVLAATFTWLLKNGTSMMGSIIFAWMKGNQLDCDAKRWRLFADFLNDFSISLEIMAPLAGTYFRWVVCFAGVCKSLVGVAGGATRAALTQHQARRNNMADVSAKDGSQETLVNLGALICSLGLLPLVSGQLVLTGLLFVMMTTLHLFANYRAVKAVRMESLNLARFHLIMNNYFSLGRVPPVDTVNAEEPVFWTLKPHWTIDIGMSFNSIETSFDNLREVYGAISSKYLLDFNRQTQKVTVVLSPEATMTDQLQACMQAELIIFVIDHSGHAVSSDLSEWISRQWLSDNHTSMLLQSFDQAKGLFPTFLHEMEQQGWRTDLCLLGTDEWRTTWDFSDLANASNRKNV</sequence>
<accession>A0AAN9GNG7</accession>
<keyword evidence="3 6" id="KW-0812">Transmembrane</keyword>
<proteinExistence type="inferred from homology"/>
<keyword evidence="10" id="KW-1185">Reference proteome</keyword>
<feature type="domain" description="Root UVB sensitive protein C-terminal" evidence="8">
    <location>
        <begin position="290"/>
        <end position="442"/>
    </location>
</feature>
<evidence type="ECO:0000313" key="10">
    <source>
        <dbReference type="Proteomes" id="UP001374579"/>
    </source>
</evidence>
<evidence type="ECO:0000259" key="8">
    <source>
        <dbReference type="Pfam" id="PF24160"/>
    </source>
</evidence>
<keyword evidence="5 6" id="KW-0472">Membrane</keyword>
<comment type="caution">
    <text evidence="9">The sequence shown here is derived from an EMBL/GenBank/DDBJ whole genome shotgun (WGS) entry which is preliminary data.</text>
</comment>
<evidence type="ECO:0000313" key="9">
    <source>
        <dbReference type="EMBL" id="KAK7114784.1"/>
    </source>
</evidence>
<evidence type="ECO:0000256" key="5">
    <source>
        <dbReference type="ARBA" id="ARBA00023136"/>
    </source>
</evidence>
<evidence type="ECO:0000259" key="7">
    <source>
        <dbReference type="Pfam" id="PF04884"/>
    </source>
</evidence>
<dbReference type="AlphaFoldDB" id="A0AAN9GNG7"/>
<dbReference type="InterPro" id="IPR055412">
    <property type="entry name" value="UVB_sens_C"/>
</dbReference>
<comment type="subcellular location">
    <subcellularLocation>
        <location evidence="1">Membrane</location>
    </subcellularLocation>
</comment>
<evidence type="ECO:0000256" key="1">
    <source>
        <dbReference type="ARBA" id="ARBA00004370"/>
    </source>
</evidence>
<keyword evidence="4 6" id="KW-1133">Transmembrane helix</keyword>
<evidence type="ECO:0000256" key="6">
    <source>
        <dbReference type="SAM" id="Phobius"/>
    </source>
</evidence>
<evidence type="ECO:0000256" key="4">
    <source>
        <dbReference type="ARBA" id="ARBA00022989"/>
    </source>
</evidence>
<dbReference type="Pfam" id="PF04884">
    <property type="entry name" value="UVB_sens_prot"/>
    <property type="match status" value="1"/>
</dbReference>
<reference evidence="9 10" key="1">
    <citation type="submission" date="2024-02" db="EMBL/GenBank/DDBJ databases">
        <title>Chromosome-scale genome assembly of the rough periwinkle Littorina saxatilis.</title>
        <authorList>
            <person name="De Jode A."/>
            <person name="Faria R."/>
            <person name="Formenti G."/>
            <person name="Sims Y."/>
            <person name="Smith T.P."/>
            <person name="Tracey A."/>
            <person name="Wood J.M.D."/>
            <person name="Zagrodzka Z.B."/>
            <person name="Johannesson K."/>
            <person name="Butlin R.K."/>
            <person name="Leder E.H."/>
        </authorList>
    </citation>
    <scope>NUCLEOTIDE SEQUENCE [LARGE SCALE GENOMIC DNA]</scope>
    <source>
        <strain evidence="9">Snail1</strain>
        <tissue evidence="9">Muscle</tissue>
    </source>
</reference>
<dbReference type="Pfam" id="PF24160">
    <property type="entry name" value="UVB_sens_C"/>
    <property type="match status" value="1"/>
</dbReference>
<dbReference type="EMBL" id="JBAMIC010000001">
    <property type="protein sequence ID" value="KAK7114784.1"/>
    <property type="molecule type" value="Genomic_DNA"/>
</dbReference>
<evidence type="ECO:0000256" key="3">
    <source>
        <dbReference type="ARBA" id="ARBA00022692"/>
    </source>
</evidence>
<gene>
    <name evidence="9" type="ORF">V1264_000786</name>
</gene>
<feature type="transmembrane region" description="Helical" evidence="6">
    <location>
        <begin position="232"/>
        <end position="257"/>
    </location>
</feature>
<comment type="similarity">
    <text evidence="2">Belongs to the RUS1 family.</text>
</comment>
<feature type="domain" description="Protein root UVB sensitive/RUS" evidence="7">
    <location>
        <begin position="48"/>
        <end position="284"/>
    </location>
</feature>
<dbReference type="Proteomes" id="UP001374579">
    <property type="component" value="Unassembled WGS sequence"/>
</dbReference>
<dbReference type="InterPro" id="IPR054549">
    <property type="entry name" value="UVB_sens_RUS_dom"/>
</dbReference>
<protein>
    <submittedName>
        <fullName evidence="9">Uncharacterized protein</fullName>
    </submittedName>
</protein>
<name>A0AAN9GNG7_9CAEN</name>
<dbReference type="PANTHER" id="PTHR12770">
    <property type="entry name" value="RUS1 FAMILY PROTEIN C16ORF58"/>
    <property type="match status" value="1"/>
</dbReference>